<dbReference type="GeneID" id="120269243"/>
<evidence type="ECO:0000313" key="1">
    <source>
        <dbReference type="Proteomes" id="UP001515500"/>
    </source>
</evidence>
<name>A0AB40BYH9_DIOCR</name>
<keyword evidence="1" id="KW-1185">Reference proteome</keyword>
<dbReference type="GO" id="GO:0006355">
    <property type="term" value="P:regulation of DNA-templated transcription"/>
    <property type="evidence" value="ECO:0007669"/>
    <property type="project" value="InterPro"/>
</dbReference>
<reference evidence="2" key="2">
    <citation type="submission" date="2025-08" db="UniProtKB">
        <authorList>
            <consortium name="RefSeq"/>
        </authorList>
    </citation>
    <scope>IDENTIFICATION</scope>
</reference>
<proteinExistence type="predicted"/>
<protein>
    <submittedName>
        <fullName evidence="2">Topless-related protein 2-like isoform X1</fullName>
    </submittedName>
</protein>
<sequence>MLKTMASVAPQQCQPNIGLVMTNDVSNTNPEEVVPCIALSKNDSYVMSACGGKVSLLNMMTFKQCIWNTNSWEKKKSNAIQLPIGKATIGDTRVQYLRCLTLPCPSLPNEKACVFRGDIIVEKF</sequence>
<accession>A0AB40BYH9</accession>
<reference evidence="1" key="1">
    <citation type="submission" date="2025-05" db="UniProtKB">
        <authorList>
            <consortium name="RefSeq"/>
        </authorList>
    </citation>
    <scope>NUCLEOTIDE SEQUENCE [LARGE SCALE GENOMIC DNA]</scope>
</reference>
<gene>
    <name evidence="2" type="primary">LOC120269243</name>
</gene>
<dbReference type="RefSeq" id="XP_039132546.1">
    <property type="nucleotide sequence ID" value="XM_039276612.1"/>
</dbReference>
<dbReference type="AlphaFoldDB" id="A0AB40BYH9"/>
<dbReference type="Proteomes" id="UP001515500">
    <property type="component" value="Chromosome 1"/>
</dbReference>
<dbReference type="InterPro" id="IPR027728">
    <property type="entry name" value="Topless_fam"/>
</dbReference>
<evidence type="ECO:0000313" key="2">
    <source>
        <dbReference type="RefSeq" id="XP_039132546.1"/>
    </source>
</evidence>
<dbReference type="PANTHER" id="PTHR44083">
    <property type="entry name" value="TOPLESS-RELATED PROTEIN 1-RELATED"/>
    <property type="match status" value="1"/>
</dbReference>
<dbReference type="PANTHER" id="PTHR44083:SF2">
    <property type="entry name" value="TOPLESS-RELATED PROTEIN 3"/>
    <property type="match status" value="1"/>
</dbReference>
<organism evidence="1 2">
    <name type="scientific">Dioscorea cayennensis subsp. rotundata</name>
    <name type="common">White Guinea yam</name>
    <name type="synonym">Dioscorea rotundata</name>
    <dbReference type="NCBI Taxonomy" id="55577"/>
    <lineage>
        <taxon>Eukaryota</taxon>
        <taxon>Viridiplantae</taxon>
        <taxon>Streptophyta</taxon>
        <taxon>Embryophyta</taxon>
        <taxon>Tracheophyta</taxon>
        <taxon>Spermatophyta</taxon>
        <taxon>Magnoliopsida</taxon>
        <taxon>Liliopsida</taxon>
        <taxon>Dioscoreales</taxon>
        <taxon>Dioscoreaceae</taxon>
        <taxon>Dioscorea</taxon>
    </lineage>
</organism>